<dbReference type="PROSITE" id="PS50948">
    <property type="entry name" value="PAN"/>
    <property type="match status" value="1"/>
</dbReference>
<comment type="caution">
    <text evidence="3">The sequence shown here is derived from an EMBL/GenBank/DDBJ whole genome shotgun (WGS) entry which is preliminary data.</text>
</comment>
<dbReference type="Gene3D" id="3.50.4.10">
    <property type="entry name" value="Hepatocyte Growth Factor"/>
    <property type="match status" value="1"/>
</dbReference>
<keyword evidence="4" id="KW-1185">Reference proteome</keyword>
<name>A0AA36H8R4_CYLNA</name>
<accession>A0AA36H8R4</accession>
<dbReference type="InterPro" id="IPR003609">
    <property type="entry name" value="Pan_app"/>
</dbReference>
<dbReference type="EMBL" id="CATQJL010000316">
    <property type="protein sequence ID" value="CAJ0605757.1"/>
    <property type="molecule type" value="Genomic_DNA"/>
</dbReference>
<dbReference type="InterPro" id="IPR006583">
    <property type="entry name" value="PAN-3_domain"/>
</dbReference>
<evidence type="ECO:0000259" key="2">
    <source>
        <dbReference type="PROSITE" id="PS50948"/>
    </source>
</evidence>
<dbReference type="SUPFAM" id="SSF57414">
    <property type="entry name" value="Hairpin loop containing domain-like"/>
    <property type="match status" value="1"/>
</dbReference>
<evidence type="ECO:0000256" key="1">
    <source>
        <dbReference type="SAM" id="SignalP"/>
    </source>
</evidence>
<dbReference type="Proteomes" id="UP001176961">
    <property type="component" value="Unassembled WGS sequence"/>
</dbReference>
<evidence type="ECO:0000313" key="3">
    <source>
        <dbReference type="EMBL" id="CAJ0605757.1"/>
    </source>
</evidence>
<dbReference type="Pfam" id="PF08277">
    <property type="entry name" value="PAN_3"/>
    <property type="match status" value="1"/>
</dbReference>
<gene>
    <name evidence="3" type="ORF">CYNAS_LOCUS17740</name>
</gene>
<dbReference type="AlphaFoldDB" id="A0AA36H8R4"/>
<keyword evidence="1" id="KW-0732">Signal</keyword>
<feature type="domain" description="Apple" evidence="2">
    <location>
        <begin position="20"/>
        <end position="94"/>
    </location>
</feature>
<evidence type="ECO:0000313" key="4">
    <source>
        <dbReference type="Proteomes" id="UP001176961"/>
    </source>
</evidence>
<feature type="chain" id="PRO_5041464867" description="Apple domain-containing protein" evidence="1">
    <location>
        <begin position="17"/>
        <end position="100"/>
    </location>
</feature>
<proteinExistence type="predicted"/>
<sequence length="100" mass="11756">MSKKWLFLLLVVQARQISPCVFDRVEMVRGKYYQKVKSENECFAQCYEDNNCIAFAHRKVEKSCYLFKAGDTPYDCIPGNICYAIQRDEVDSMCERYVDV</sequence>
<reference evidence="3" key="1">
    <citation type="submission" date="2023-07" db="EMBL/GenBank/DDBJ databases">
        <authorList>
            <consortium name="CYATHOMIX"/>
        </authorList>
    </citation>
    <scope>NUCLEOTIDE SEQUENCE</scope>
    <source>
        <strain evidence="3">N/A</strain>
    </source>
</reference>
<organism evidence="3 4">
    <name type="scientific">Cylicocyclus nassatus</name>
    <name type="common">Nematode worm</name>
    <dbReference type="NCBI Taxonomy" id="53992"/>
    <lineage>
        <taxon>Eukaryota</taxon>
        <taxon>Metazoa</taxon>
        <taxon>Ecdysozoa</taxon>
        <taxon>Nematoda</taxon>
        <taxon>Chromadorea</taxon>
        <taxon>Rhabditida</taxon>
        <taxon>Rhabditina</taxon>
        <taxon>Rhabditomorpha</taxon>
        <taxon>Strongyloidea</taxon>
        <taxon>Strongylidae</taxon>
        <taxon>Cylicocyclus</taxon>
    </lineage>
</organism>
<protein>
    <recommendedName>
        <fullName evidence="2">Apple domain-containing protein</fullName>
    </recommendedName>
</protein>
<feature type="signal peptide" evidence="1">
    <location>
        <begin position="1"/>
        <end position="16"/>
    </location>
</feature>